<name>A0ABW5ILP6_9BACT</name>
<sequence>MRRSQLLIAFLTLLSLSGCYRILSSDGGGQGNIRTEVRPVDPDDIALPEGYKAEVVATGLTFPTSVAFDEQGRVYVTEAGYSYGEVFLEPKLLRVESDGSLTTVAAGQKNGPWTGVTYHKGNFYVAEGGQMVGGKILRITPDGNISSLIEDLPTKGDHHTNGPVVGPDGYLYFGLGTATNSGVVGKDNYDFGWLKRHPDFHDIPCKDIVLTGRNYVSEIPLGPQSKKQTTGAFSPYGNPTTDRQTIKGSLPCSGSVMRISPDGGPPELVAWGFRNPFGLGFTSEGTLYVSDNGYDVRGSRPVWGTGDYLWQVQQGQWYGWPDFAGGLAFNGSRFDPPGEKAPQPVLAEHPNKPPKPAASLGVHSSSNGLDFSRSSSFGYPGEAFIAQFGDMAPGVGKVLAPVGYKVVRVNVKDGTVTEFAANKGKMVAPASKLKTGGLERPVGVKFSPDGRSLYIVDFGIMETGGGDPEPQLKTGVIWKITKI</sequence>
<keyword evidence="3" id="KW-1185">Reference proteome</keyword>
<gene>
    <name evidence="2" type="ORF">ACFSRY_03565</name>
</gene>
<dbReference type="PANTHER" id="PTHR33546">
    <property type="entry name" value="LARGE, MULTIFUNCTIONAL SECRETED PROTEIN-RELATED"/>
    <property type="match status" value="1"/>
</dbReference>
<dbReference type="PROSITE" id="PS51257">
    <property type="entry name" value="PROKAR_LIPOPROTEIN"/>
    <property type="match status" value="1"/>
</dbReference>
<evidence type="ECO:0000313" key="3">
    <source>
        <dbReference type="Proteomes" id="UP001597544"/>
    </source>
</evidence>
<proteinExistence type="predicted"/>
<dbReference type="Proteomes" id="UP001597544">
    <property type="component" value="Unassembled WGS sequence"/>
</dbReference>
<organism evidence="2 3">
    <name type="scientific">Pontibacter locisalis</name>
    <dbReference type="NCBI Taxonomy" id="1719035"/>
    <lineage>
        <taxon>Bacteria</taxon>
        <taxon>Pseudomonadati</taxon>
        <taxon>Bacteroidota</taxon>
        <taxon>Cytophagia</taxon>
        <taxon>Cytophagales</taxon>
        <taxon>Hymenobacteraceae</taxon>
        <taxon>Pontibacter</taxon>
    </lineage>
</organism>
<dbReference type="SUPFAM" id="SSF50952">
    <property type="entry name" value="Soluble quinoprotein glucose dehydrogenase"/>
    <property type="match status" value="1"/>
</dbReference>
<feature type="region of interest" description="Disordered" evidence="1">
    <location>
        <begin position="331"/>
        <end position="364"/>
    </location>
</feature>
<dbReference type="PANTHER" id="PTHR33546:SF1">
    <property type="entry name" value="LARGE, MULTIFUNCTIONAL SECRETED PROTEIN"/>
    <property type="match status" value="1"/>
</dbReference>
<protein>
    <submittedName>
        <fullName evidence="2">PQQ-dependent sugar dehydrogenase</fullName>
    </submittedName>
</protein>
<dbReference type="RefSeq" id="WP_377503390.1">
    <property type="nucleotide sequence ID" value="NZ_JBHULU010000004.1"/>
</dbReference>
<accession>A0ABW5ILP6</accession>
<dbReference type="EMBL" id="JBHULU010000004">
    <property type="protein sequence ID" value="MFD2512930.1"/>
    <property type="molecule type" value="Genomic_DNA"/>
</dbReference>
<comment type="caution">
    <text evidence="2">The sequence shown here is derived from an EMBL/GenBank/DDBJ whole genome shotgun (WGS) entry which is preliminary data.</text>
</comment>
<evidence type="ECO:0000256" key="1">
    <source>
        <dbReference type="SAM" id="MobiDB-lite"/>
    </source>
</evidence>
<dbReference type="Gene3D" id="2.120.10.30">
    <property type="entry name" value="TolB, C-terminal domain"/>
    <property type="match status" value="1"/>
</dbReference>
<reference evidence="3" key="1">
    <citation type="journal article" date="2019" name="Int. J. Syst. Evol. Microbiol.">
        <title>The Global Catalogue of Microorganisms (GCM) 10K type strain sequencing project: providing services to taxonomists for standard genome sequencing and annotation.</title>
        <authorList>
            <consortium name="The Broad Institute Genomics Platform"/>
            <consortium name="The Broad Institute Genome Sequencing Center for Infectious Disease"/>
            <person name="Wu L."/>
            <person name="Ma J."/>
        </authorList>
    </citation>
    <scope>NUCLEOTIDE SEQUENCE [LARGE SCALE GENOMIC DNA]</scope>
    <source>
        <strain evidence="3">KCTC 42498</strain>
    </source>
</reference>
<evidence type="ECO:0000313" key="2">
    <source>
        <dbReference type="EMBL" id="MFD2512930.1"/>
    </source>
</evidence>
<dbReference type="InterPro" id="IPR011041">
    <property type="entry name" value="Quinoprot_gluc/sorb_DH_b-prop"/>
</dbReference>
<dbReference type="InterPro" id="IPR011042">
    <property type="entry name" value="6-blade_b-propeller_TolB-like"/>
</dbReference>